<dbReference type="OrthoDB" id="9806951at2"/>
<evidence type="ECO:0000313" key="2">
    <source>
        <dbReference type="EMBL" id="RRQ22444.1"/>
    </source>
</evidence>
<dbReference type="Gene3D" id="3.40.50.300">
    <property type="entry name" value="P-loop containing nucleotide triphosphate hydrolases"/>
    <property type="match status" value="2"/>
</dbReference>
<sequence>MSVHKLTRDAVLRVGEVSGVDGRRIYVMVDKNKNLSDMFLDGDILKNISVNSYIEIRKGFLSIIGRVEGEMIQEESRKVAGPDRETVYRDKRILTVSLSGYIDETGVFIGGTRELPLIGNEAYIVTRDKIHLVHNLVRPGSPSVNIATIFGEDFDIDFPVDGLFNSHIAIFGNTGSGKSNTVARLYQELVRVLSARNERAFESNARFVLFDFNGEYTNAACIADNKTVYNLSTRNNDGDRLPMPADGLLDIEALSILADATDKTQKPFLRRMLRFFNRVHSEDVDNPEGYLKAIIRKRVSDALQMSDKLRAFLLIDYFREILPSEDTAGEPVDLVGDLDWHNQSQEFYIKATNIYLRQHADQIDSTRLYNHVDNFDLPDSLLSQLIIFLYLQLIYDVIVNRAQNEHIVPVINRLKSKRHDIDKIFNLGDDNFWQSNFVVLNLSDVNLDMKKTLPLLLSKKLYSEHKNKGPNQSLNIIIDEAHNILSTESFREAENWKDYRLETFEEIIKEGRKFGVFITIASQRPNDISPTITSQAHNYFIHRLINERDLRTIASAVSYIDRVTEESIPTLPTGTCVFSGVASQVPLKINVKPLAENAQPRSATRKFGDIVPPAPEAI</sequence>
<proteinExistence type="predicted"/>
<name>A0A426QKY1_9GAMM</name>
<dbReference type="PANTHER" id="PTHR42957">
    <property type="entry name" value="HELICASE MJ1565-RELATED"/>
    <property type="match status" value="1"/>
</dbReference>
<dbReference type="EMBL" id="QZMU01000001">
    <property type="protein sequence ID" value="RRQ22444.1"/>
    <property type="molecule type" value="Genomic_DNA"/>
</dbReference>
<comment type="caution">
    <text evidence="2">The sequence shown here is derived from an EMBL/GenBank/DDBJ whole genome shotgun (WGS) entry which is preliminary data.</text>
</comment>
<evidence type="ECO:0000313" key="3">
    <source>
        <dbReference type="Proteomes" id="UP000287798"/>
    </source>
</evidence>
<dbReference type="Proteomes" id="UP000287798">
    <property type="component" value="Unassembled WGS sequence"/>
</dbReference>
<evidence type="ECO:0000259" key="1">
    <source>
        <dbReference type="Pfam" id="PF01935"/>
    </source>
</evidence>
<dbReference type="SUPFAM" id="SSF52540">
    <property type="entry name" value="P-loop containing nucleoside triphosphate hydrolases"/>
    <property type="match status" value="1"/>
</dbReference>
<keyword evidence="2" id="KW-0547">Nucleotide-binding</keyword>
<gene>
    <name evidence="2" type="ORF">D6C00_11160</name>
</gene>
<dbReference type="InterPro" id="IPR027417">
    <property type="entry name" value="P-loop_NTPase"/>
</dbReference>
<feature type="domain" description="Helicase HerA central" evidence="1">
    <location>
        <begin position="152"/>
        <end position="296"/>
    </location>
</feature>
<keyword evidence="3" id="KW-1185">Reference proteome</keyword>
<dbReference type="AlphaFoldDB" id="A0A426QKY1"/>
<dbReference type="Pfam" id="PF01935">
    <property type="entry name" value="DUF87"/>
    <property type="match status" value="1"/>
</dbReference>
<dbReference type="GO" id="GO:0005524">
    <property type="term" value="F:ATP binding"/>
    <property type="evidence" value="ECO:0007669"/>
    <property type="project" value="UniProtKB-KW"/>
</dbReference>
<accession>A0A426QKY1</accession>
<dbReference type="InterPro" id="IPR008571">
    <property type="entry name" value="HerA-like"/>
</dbReference>
<dbReference type="RefSeq" id="WP_125181784.1">
    <property type="nucleotide sequence ID" value="NZ_QZMU01000001.1"/>
</dbReference>
<organism evidence="2 3">
    <name type="scientific">Thiohalobacter thiocyanaticus</name>
    <dbReference type="NCBI Taxonomy" id="585455"/>
    <lineage>
        <taxon>Bacteria</taxon>
        <taxon>Pseudomonadati</taxon>
        <taxon>Pseudomonadota</taxon>
        <taxon>Gammaproteobacteria</taxon>
        <taxon>Thiohalobacterales</taxon>
        <taxon>Thiohalobacteraceae</taxon>
        <taxon>Thiohalobacter</taxon>
    </lineage>
</organism>
<dbReference type="InterPro" id="IPR002789">
    <property type="entry name" value="HerA_central"/>
</dbReference>
<dbReference type="PANTHER" id="PTHR42957:SF1">
    <property type="entry name" value="HELICASE MJ1565-RELATED"/>
    <property type="match status" value="1"/>
</dbReference>
<reference evidence="2 3" key="1">
    <citation type="journal article" date="2010" name="Int. J. Syst. Evol. Microbiol.">
        <title>Thiohalobacter thiocyanaticus gen. nov., sp. nov., a moderately halophilic, sulfur-oxidizing gammaproteobacterium from hypersaline lakes, that utilizes thiocyanate.</title>
        <authorList>
            <person name="Sorokin D.Y."/>
            <person name="Kovaleva O.L."/>
            <person name="Tourova T.P."/>
            <person name="Muyzer G."/>
        </authorList>
    </citation>
    <scope>NUCLEOTIDE SEQUENCE [LARGE SCALE GENOMIC DNA]</scope>
    <source>
        <strain evidence="2 3">Hrh1</strain>
    </source>
</reference>
<keyword evidence="2" id="KW-0067">ATP-binding</keyword>
<protein>
    <submittedName>
        <fullName evidence="2">ATP-binding protein</fullName>
    </submittedName>
</protein>